<evidence type="ECO:0000259" key="1">
    <source>
        <dbReference type="PROSITE" id="PS51406"/>
    </source>
</evidence>
<comment type="caution">
    <text evidence="2">The sequence shown here is derived from an EMBL/GenBank/DDBJ whole genome shotgun (WGS) entry which is preliminary data.</text>
</comment>
<dbReference type="InterPro" id="IPR036056">
    <property type="entry name" value="Fibrinogen-like_C"/>
</dbReference>
<protein>
    <recommendedName>
        <fullName evidence="1">Fibrinogen C-terminal domain-containing protein</fullName>
    </recommendedName>
</protein>
<organism evidence="2 3">
    <name type="scientific">Mytilus galloprovincialis</name>
    <name type="common">Mediterranean mussel</name>
    <dbReference type="NCBI Taxonomy" id="29158"/>
    <lineage>
        <taxon>Eukaryota</taxon>
        <taxon>Metazoa</taxon>
        <taxon>Spiralia</taxon>
        <taxon>Lophotrochozoa</taxon>
        <taxon>Mollusca</taxon>
        <taxon>Bivalvia</taxon>
        <taxon>Autobranchia</taxon>
        <taxon>Pteriomorphia</taxon>
        <taxon>Mytilida</taxon>
        <taxon>Mytiloidea</taxon>
        <taxon>Mytilidae</taxon>
        <taxon>Mytilinae</taxon>
        <taxon>Mytilus</taxon>
    </lineage>
</organism>
<dbReference type="InterPro" id="IPR050373">
    <property type="entry name" value="Fibrinogen_C-term_domain"/>
</dbReference>
<dbReference type="Pfam" id="PF00147">
    <property type="entry name" value="Fibrinogen_C"/>
    <property type="match status" value="1"/>
</dbReference>
<dbReference type="Proteomes" id="UP000596742">
    <property type="component" value="Unassembled WGS sequence"/>
</dbReference>
<dbReference type="EMBL" id="UYJE01004175">
    <property type="protein sequence ID" value="VDI25696.1"/>
    <property type="molecule type" value="Genomic_DNA"/>
</dbReference>
<dbReference type="SMART" id="SM00186">
    <property type="entry name" value="FBG"/>
    <property type="match status" value="1"/>
</dbReference>
<dbReference type="GO" id="GO:0005615">
    <property type="term" value="C:extracellular space"/>
    <property type="evidence" value="ECO:0007669"/>
    <property type="project" value="TreeGrafter"/>
</dbReference>
<dbReference type="AlphaFoldDB" id="A0A8B6DXC7"/>
<dbReference type="InterPro" id="IPR014716">
    <property type="entry name" value="Fibrinogen_a/b/g_C_1"/>
</dbReference>
<dbReference type="PROSITE" id="PS51406">
    <property type="entry name" value="FIBRINOGEN_C_2"/>
    <property type="match status" value="1"/>
</dbReference>
<name>A0A8B6DXC7_MYTGA</name>
<feature type="domain" description="Fibrinogen C-terminal" evidence="1">
    <location>
        <begin position="155"/>
        <end position="325"/>
    </location>
</feature>
<accession>A0A8B6DXC7</accession>
<keyword evidence="3" id="KW-1185">Reference proteome</keyword>
<dbReference type="PANTHER" id="PTHR19143">
    <property type="entry name" value="FIBRINOGEN/TENASCIN/ANGIOPOEITIN"/>
    <property type="match status" value="1"/>
</dbReference>
<dbReference type="Gene3D" id="3.90.215.10">
    <property type="entry name" value="Gamma Fibrinogen, chain A, domain 1"/>
    <property type="match status" value="1"/>
</dbReference>
<dbReference type="CDD" id="cd00087">
    <property type="entry name" value="FReD"/>
    <property type="match status" value="1"/>
</dbReference>
<dbReference type="NCBIfam" id="NF040941">
    <property type="entry name" value="GGGWT_bact"/>
    <property type="match status" value="1"/>
</dbReference>
<gene>
    <name evidence="2" type="ORF">MGAL_10B077667</name>
</gene>
<reference evidence="2" key="1">
    <citation type="submission" date="2018-11" db="EMBL/GenBank/DDBJ databases">
        <authorList>
            <person name="Alioto T."/>
            <person name="Alioto T."/>
        </authorList>
    </citation>
    <scope>NUCLEOTIDE SEQUENCE</scope>
</reference>
<dbReference type="OrthoDB" id="7940501at2759"/>
<evidence type="ECO:0000313" key="3">
    <source>
        <dbReference type="Proteomes" id="UP000596742"/>
    </source>
</evidence>
<dbReference type="InterPro" id="IPR002181">
    <property type="entry name" value="Fibrinogen_a/b/g_C_dom"/>
</dbReference>
<proteinExistence type="predicted"/>
<evidence type="ECO:0000313" key="2">
    <source>
        <dbReference type="EMBL" id="VDI25696.1"/>
    </source>
</evidence>
<dbReference type="SUPFAM" id="SSF56496">
    <property type="entry name" value="Fibrinogen C-terminal domain-like"/>
    <property type="match status" value="1"/>
</dbReference>
<sequence>MREKTVSLLVIFFLYITTLNFVWTIPLNNSDDAVVEMPLVTNNLKAPLVADLDVSALNKQLKHYIDTAISKTFISKVKDIVKYSQDELKTTMVTAYKESLQESKAVYEDDLAHLVGGFKSRVESLFSDLAENVTDLIDNLEERSSNVTQTITEKNRPIKLPRDCRDIKESNTRSGVYEISIDTVGGKQVYCDMDVDGGGWIVIQRRSNWKVKFERTWKEYENGFGDVAGEHWLGNKYIHLLTNSGKFELRVNMETKGGSEIYAVYKSFKLGDTASQYQITIDNYSGTAGNYLENKSSGKFSTRDRDNDGESRNLADGYGPWWYKDGSNSWLLDDQRENYWGRTIGRKTSMIIRRIS</sequence>